<feature type="domain" description="CCT" evidence="4">
    <location>
        <begin position="22"/>
        <end position="64"/>
    </location>
</feature>
<protein>
    <recommendedName>
        <fullName evidence="4">CCT domain-containing protein</fullName>
    </recommendedName>
</protein>
<gene>
    <name evidence="5" type="ORF">SLEP1_g35026</name>
</gene>
<organism evidence="5 6">
    <name type="scientific">Rubroshorea leprosula</name>
    <dbReference type="NCBI Taxonomy" id="152421"/>
    <lineage>
        <taxon>Eukaryota</taxon>
        <taxon>Viridiplantae</taxon>
        <taxon>Streptophyta</taxon>
        <taxon>Embryophyta</taxon>
        <taxon>Tracheophyta</taxon>
        <taxon>Spermatophyta</taxon>
        <taxon>Magnoliopsida</taxon>
        <taxon>eudicotyledons</taxon>
        <taxon>Gunneridae</taxon>
        <taxon>Pentapetalae</taxon>
        <taxon>rosids</taxon>
        <taxon>malvids</taxon>
        <taxon>Malvales</taxon>
        <taxon>Dipterocarpaceae</taxon>
        <taxon>Rubroshorea</taxon>
    </lineage>
</organism>
<evidence type="ECO:0000256" key="2">
    <source>
        <dbReference type="ARBA" id="ARBA00023242"/>
    </source>
</evidence>
<dbReference type="InterPro" id="IPR045281">
    <property type="entry name" value="CONSTANS-like"/>
</dbReference>
<evidence type="ECO:0000313" key="6">
    <source>
        <dbReference type="Proteomes" id="UP001054252"/>
    </source>
</evidence>
<evidence type="ECO:0000259" key="4">
    <source>
        <dbReference type="PROSITE" id="PS51017"/>
    </source>
</evidence>
<comment type="caution">
    <text evidence="5">The sequence shown here is derived from an EMBL/GenBank/DDBJ whole genome shotgun (WGS) entry which is preliminary data.</text>
</comment>
<dbReference type="GO" id="GO:0003700">
    <property type="term" value="F:DNA-binding transcription factor activity"/>
    <property type="evidence" value="ECO:0007669"/>
    <property type="project" value="TreeGrafter"/>
</dbReference>
<name>A0AAV5KLZ7_9ROSI</name>
<accession>A0AAV5KLZ7</accession>
<dbReference type="Proteomes" id="UP001054252">
    <property type="component" value="Unassembled WGS sequence"/>
</dbReference>
<dbReference type="PANTHER" id="PTHR31319:SF71">
    <property type="entry name" value="CCT MOTIF FAMILY PROTEIN"/>
    <property type="match status" value="1"/>
</dbReference>
<sequence>MSLISSPLVRPLVISSCSTEDRKEKLSRYRNKKTKRNFGRKIKYACRKALADSQPRIRGRFAKTEESDTSKRL</sequence>
<comment type="subcellular location">
    <subcellularLocation>
        <location evidence="1 3">Nucleus</location>
    </subcellularLocation>
</comment>
<dbReference type="EMBL" id="BPVZ01000069">
    <property type="protein sequence ID" value="GKV25622.1"/>
    <property type="molecule type" value="Genomic_DNA"/>
</dbReference>
<dbReference type="AlphaFoldDB" id="A0AAV5KLZ7"/>
<dbReference type="GO" id="GO:0009909">
    <property type="term" value="P:regulation of flower development"/>
    <property type="evidence" value="ECO:0007669"/>
    <property type="project" value="InterPro"/>
</dbReference>
<evidence type="ECO:0000313" key="5">
    <source>
        <dbReference type="EMBL" id="GKV25622.1"/>
    </source>
</evidence>
<evidence type="ECO:0000256" key="1">
    <source>
        <dbReference type="ARBA" id="ARBA00004123"/>
    </source>
</evidence>
<evidence type="ECO:0000256" key="3">
    <source>
        <dbReference type="PROSITE-ProRule" id="PRU00357"/>
    </source>
</evidence>
<dbReference type="InterPro" id="IPR010402">
    <property type="entry name" value="CCT_domain"/>
</dbReference>
<dbReference type="PROSITE" id="PS51017">
    <property type="entry name" value="CCT"/>
    <property type="match status" value="1"/>
</dbReference>
<reference evidence="5 6" key="1">
    <citation type="journal article" date="2021" name="Commun. Biol.">
        <title>The genome of Shorea leprosula (Dipterocarpaceae) highlights the ecological relevance of drought in aseasonal tropical rainforests.</title>
        <authorList>
            <person name="Ng K.K.S."/>
            <person name="Kobayashi M.J."/>
            <person name="Fawcett J.A."/>
            <person name="Hatakeyama M."/>
            <person name="Paape T."/>
            <person name="Ng C.H."/>
            <person name="Ang C.C."/>
            <person name="Tnah L.H."/>
            <person name="Lee C.T."/>
            <person name="Nishiyama T."/>
            <person name="Sese J."/>
            <person name="O'Brien M.J."/>
            <person name="Copetti D."/>
            <person name="Mohd Noor M.I."/>
            <person name="Ong R.C."/>
            <person name="Putra M."/>
            <person name="Sireger I.Z."/>
            <person name="Indrioko S."/>
            <person name="Kosugi Y."/>
            <person name="Izuno A."/>
            <person name="Isagi Y."/>
            <person name="Lee S.L."/>
            <person name="Shimizu K.K."/>
        </authorList>
    </citation>
    <scope>NUCLEOTIDE SEQUENCE [LARGE SCALE GENOMIC DNA]</scope>
    <source>
        <strain evidence="5">214</strain>
    </source>
</reference>
<dbReference type="PANTHER" id="PTHR31319">
    <property type="entry name" value="ZINC FINGER PROTEIN CONSTANS-LIKE 4"/>
    <property type="match status" value="1"/>
</dbReference>
<keyword evidence="2 3" id="KW-0539">Nucleus</keyword>
<proteinExistence type="predicted"/>
<dbReference type="Pfam" id="PF06203">
    <property type="entry name" value="CCT"/>
    <property type="match status" value="1"/>
</dbReference>
<keyword evidence="6" id="KW-1185">Reference proteome</keyword>
<dbReference type="GO" id="GO:0005634">
    <property type="term" value="C:nucleus"/>
    <property type="evidence" value="ECO:0007669"/>
    <property type="project" value="UniProtKB-SubCell"/>
</dbReference>